<dbReference type="AlphaFoldDB" id="A0A380WDQ8"/>
<evidence type="ECO:0000256" key="1">
    <source>
        <dbReference type="SAM" id="MobiDB-lite"/>
    </source>
</evidence>
<reference evidence="2 3" key="1">
    <citation type="submission" date="2018-06" db="EMBL/GenBank/DDBJ databases">
        <authorList>
            <consortium name="Pathogen Informatics"/>
            <person name="Doyle S."/>
        </authorList>
    </citation>
    <scope>NUCLEOTIDE SEQUENCE [LARGE SCALE GENOMIC DNA]</scope>
    <source>
        <strain evidence="2 3">NCTC10684</strain>
    </source>
</reference>
<dbReference type="RefSeq" id="WP_115729705.1">
    <property type="nucleotide sequence ID" value="NZ_BAAAVY010000011.1"/>
</dbReference>
<dbReference type="Proteomes" id="UP000254701">
    <property type="component" value="Unassembled WGS sequence"/>
</dbReference>
<organism evidence="2 3">
    <name type="scientific">Aminobacter aminovorans</name>
    <name type="common">Chelatobacter heintzii</name>
    <dbReference type="NCBI Taxonomy" id="83263"/>
    <lineage>
        <taxon>Bacteria</taxon>
        <taxon>Pseudomonadati</taxon>
        <taxon>Pseudomonadota</taxon>
        <taxon>Alphaproteobacteria</taxon>
        <taxon>Hyphomicrobiales</taxon>
        <taxon>Phyllobacteriaceae</taxon>
        <taxon>Aminobacter</taxon>
    </lineage>
</organism>
<proteinExistence type="predicted"/>
<dbReference type="EMBL" id="UFSM01000001">
    <property type="protein sequence ID" value="SUU87159.1"/>
    <property type="molecule type" value="Genomic_DNA"/>
</dbReference>
<evidence type="ECO:0000313" key="3">
    <source>
        <dbReference type="Proteomes" id="UP000254701"/>
    </source>
</evidence>
<evidence type="ECO:0000313" key="2">
    <source>
        <dbReference type="EMBL" id="SUU87159.1"/>
    </source>
</evidence>
<feature type="region of interest" description="Disordered" evidence="1">
    <location>
        <begin position="1"/>
        <end position="69"/>
    </location>
</feature>
<gene>
    <name evidence="2" type="ORF">NCTC10684_00351</name>
</gene>
<protein>
    <submittedName>
        <fullName evidence="2">Uncharacterized protein</fullName>
    </submittedName>
</protein>
<sequence length="107" mass="10891">MATKAKKAAPKTGKALQSKVGAGPALAERSKDAAKPELGKSAPKKVTPEAEKPVKAATPQKTAAERRPSVATRIMRKVKGVATGVAGFAASVVKRDGSKAKAKASTK</sequence>
<name>A0A380WDQ8_AMIAI</name>
<accession>A0A380WDQ8</accession>
<feature type="compositionally biased region" description="Basic and acidic residues" evidence="1">
    <location>
        <begin position="28"/>
        <end position="38"/>
    </location>
</feature>